<accession>A0A6N3BV48</accession>
<evidence type="ECO:0000313" key="3">
    <source>
        <dbReference type="EMBL" id="VYU05457.1"/>
    </source>
</evidence>
<dbReference type="SUPFAM" id="SSF47240">
    <property type="entry name" value="Ferritin-like"/>
    <property type="match status" value="1"/>
</dbReference>
<dbReference type="AlphaFoldDB" id="A0A6N3BV48"/>
<keyword evidence="2" id="KW-0464">Manganese</keyword>
<protein>
    <submittedName>
        <fullName evidence="3">Manganese containing catalase</fullName>
    </submittedName>
</protein>
<organism evidence="3">
    <name type="scientific">Clostridium paraputrificum</name>
    <dbReference type="NCBI Taxonomy" id="29363"/>
    <lineage>
        <taxon>Bacteria</taxon>
        <taxon>Bacillati</taxon>
        <taxon>Bacillota</taxon>
        <taxon>Clostridia</taxon>
        <taxon>Eubacteriales</taxon>
        <taxon>Clostridiaceae</taxon>
        <taxon>Clostridium</taxon>
    </lineage>
</organism>
<dbReference type="InterPro" id="IPR009078">
    <property type="entry name" value="Ferritin-like_SF"/>
</dbReference>
<evidence type="ECO:0000256" key="2">
    <source>
        <dbReference type="PIRSR" id="PIRSR607760-1"/>
    </source>
</evidence>
<comment type="similarity">
    <text evidence="1">Belongs to the manganese catalase family.</text>
</comment>
<reference evidence="3" key="1">
    <citation type="submission" date="2019-11" db="EMBL/GenBank/DDBJ databases">
        <authorList>
            <person name="Feng L."/>
        </authorList>
    </citation>
    <scope>NUCLEOTIDE SEQUENCE</scope>
    <source>
        <strain evidence="3">CParaputrificumLFYP93</strain>
    </source>
</reference>
<proteinExistence type="inferred from homology"/>
<dbReference type="InterPro" id="IPR007760">
    <property type="entry name" value="Mn_catalase"/>
</dbReference>
<feature type="binding site" evidence="2">
    <location>
        <position position="55"/>
    </location>
    <ligand>
        <name>Mn(2+)</name>
        <dbReference type="ChEBI" id="CHEBI:29035"/>
        <label>1</label>
    </ligand>
</feature>
<dbReference type="Gene3D" id="1.20.1260.10">
    <property type="match status" value="1"/>
</dbReference>
<dbReference type="InterPro" id="IPR012347">
    <property type="entry name" value="Ferritin-like"/>
</dbReference>
<gene>
    <name evidence="3" type="ORF">CPLFYP93_01272</name>
</gene>
<dbReference type="GO" id="GO:0046872">
    <property type="term" value="F:metal ion binding"/>
    <property type="evidence" value="ECO:0007669"/>
    <property type="project" value="UniProtKB-KW"/>
</dbReference>
<sequence length="83" mass="8835">MVLIRIIVTSGEIQTHVPCGLSPVLINLSGAPWTADYVTVTGYLFTDLLSNIASEQRAIYSASIGQIVEGQTALTELSIGNNK</sequence>
<keyword evidence="2" id="KW-0479">Metal-binding</keyword>
<name>A0A6N3BV48_9CLOT</name>
<evidence type="ECO:0000256" key="1">
    <source>
        <dbReference type="ARBA" id="ARBA00007644"/>
    </source>
</evidence>
<dbReference type="EMBL" id="CACRTV010000036">
    <property type="protein sequence ID" value="VYU05457.1"/>
    <property type="molecule type" value="Genomic_DNA"/>
</dbReference>
<comment type="cofactor">
    <cofactor evidence="2">
        <name>Mn(2+)</name>
        <dbReference type="ChEBI" id="CHEBI:29035"/>
    </cofactor>
    <text evidence="2">Binds 2 manganese ions per subunit.</text>
</comment>
<dbReference type="Pfam" id="PF05067">
    <property type="entry name" value="Mn_catalase"/>
    <property type="match status" value="1"/>
</dbReference>